<evidence type="ECO:0000256" key="5">
    <source>
        <dbReference type="ARBA" id="ARBA00022692"/>
    </source>
</evidence>
<dbReference type="GO" id="GO:0005886">
    <property type="term" value="C:plasma membrane"/>
    <property type="evidence" value="ECO:0007669"/>
    <property type="project" value="UniProtKB-SubCell"/>
</dbReference>
<comment type="similarity">
    <text evidence="2">Belongs to the alanine or glycine:cation symporter (AGCS) (TC 2.A.25) family.</text>
</comment>
<evidence type="ECO:0000256" key="3">
    <source>
        <dbReference type="ARBA" id="ARBA00022448"/>
    </source>
</evidence>
<name>A0A0D1IMN0_BACIU</name>
<evidence type="ECO:0000256" key="4">
    <source>
        <dbReference type="ARBA" id="ARBA00022475"/>
    </source>
</evidence>
<evidence type="ECO:0000256" key="6">
    <source>
        <dbReference type="ARBA" id="ARBA00022847"/>
    </source>
</evidence>
<dbReference type="InterPro" id="IPR001463">
    <property type="entry name" value="Na/Ala_symport"/>
</dbReference>
<dbReference type="GO" id="GO:0005283">
    <property type="term" value="F:amino acid:sodium symporter activity"/>
    <property type="evidence" value="ECO:0007669"/>
    <property type="project" value="InterPro"/>
</dbReference>
<feature type="transmembrane region" description="Helical" evidence="9">
    <location>
        <begin position="104"/>
        <end position="122"/>
    </location>
</feature>
<dbReference type="EMBL" id="JXBC01000004">
    <property type="protein sequence ID" value="KIU10443.1"/>
    <property type="molecule type" value="Genomic_DNA"/>
</dbReference>
<evidence type="ECO:0000313" key="11">
    <source>
        <dbReference type="Proteomes" id="UP000032247"/>
    </source>
</evidence>
<dbReference type="AlphaFoldDB" id="A0A0D1IMN0"/>
<dbReference type="PANTHER" id="PTHR30330">
    <property type="entry name" value="AGSS FAMILY TRANSPORTER, SODIUM-ALANINE"/>
    <property type="match status" value="1"/>
</dbReference>
<evidence type="ECO:0000256" key="2">
    <source>
        <dbReference type="ARBA" id="ARBA00009261"/>
    </source>
</evidence>
<gene>
    <name evidence="10" type="ORF">SC09_Contig25orf00169</name>
</gene>
<reference evidence="10 11" key="1">
    <citation type="submission" date="2014-12" db="EMBL/GenBank/DDBJ databases">
        <title>Comparative genome analysis of Bacillus coagulans HM-08, Clostridium butyricum HM-68, Bacillus subtilis HM-66 and Bacillus licheniformis BL-09.</title>
        <authorList>
            <person name="Zhang H."/>
        </authorList>
    </citation>
    <scope>NUCLEOTIDE SEQUENCE [LARGE SCALE GENOMIC DNA]</scope>
    <source>
        <strain evidence="10 11">HM-66</strain>
    </source>
</reference>
<dbReference type="PANTHER" id="PTHR30330:SF3">
    <property type="entry name" value="TRANSCRIPTIONAL REGULATOR, LRP FAMILY"/>
    <property type="match status" value="1"/>
</dbReference>
<dbReference type="Proteomes" id="UP000032247">
    <property type="component" value="Unassembled WGS sequence"/>
</dbReference>
<evidence type="ECO:0000313" key="10">
    <source>
        <dbReference type="EMBL" id="KIU10443.1"/>
    </source>
</evidence>
<proteinExistence type="inferred from homology"/>
<feature type="transmembrane region" description="Helical" evidence="9">
    <location>
        <begin position="69"/>
        <end position="92"/>
    </location>
</feature>
<dbReference type="Pfam" id="PF01235">
    <property type="entry name" value="Na_Ala_symp"/>
    <property type="match status" value="1"/>
</dbReference>
<keyword evidence="5 9" id="KW-0812">Transmembrane</keyword>
<evidence type="ECO:0000256" key="8">
    <source>
        <dbReference type="ARBA" id="ARBA00023136"/>
    </source>
</evidence>
<evidence type="ECO:0000256" key="1">
    <source>
        <dbReference type="ARBA" id="ARBA00004651"/>
    </source>
</evidence>
<keyword evidence="6" id="KW-0769">Symport</keyword>
<comment type="caution">
    <text evidence="10">The sequence shown here is derived from an EMBL/GenBank/DDBJ whole genome shotgun (WGS) entry which is preliminary data.</text>
</comment>
<comment type="subcellular location">
    <subcellularLocation>
        <location evidence="1">Cell membrane</location>
        <topology evidence="1">Multi-pass membrane protein</topology>
    </subcellularLocation>
</comment>
<keyword evidence="4" id="KW-1003">Cell membrane</keyword>
<accession>A0A0D1IMN0</accession>
<organism evidence="10 11">
    <name type="scientific">Bacillus subtilis</name>
    <dbReference type="NCBI Taxonomy" id="1423"/>
    <lineage>
        <taxon>Bacteria</taxon>
        <taxon>Bacillati</taxon>
        <taxon>Bacillota</taxon>
        <taxon>Bacilli</taxon>
        <taxon>Bacillales</taxon>
        <taxon>Bacillaceae</taxon>
        <taxon>Bacillus</taxon>
    </lineage>
</organism>
<protein>
    <submittedName>
        <fullName evidence="10">Aminoacid transporter</fullName>
    </submittedName>
</protein>
<keyword evidence="7 9" id="KW-1133">Transmembrane helix</keyword>
<dbReference type="PATRIC" id="fig|1423.173.peg.2552"/>
<keyword evidence="3" id="KW-0813">Transport</keyword>
<keyword evidence="8 9" id="KW-0472">Membrane</keyword>
<feature type="transmembrane region" description="Helical" evidence="9">
    <location>
        <begin position="20"/>
        <end position="38"/>
    </location>
</feature>
<evidence type="ECO:0000256" key="9">
    <source>
        <dbReference type="SAM" id="Phobius"/>
    </source>
</evidence>
<evidence type="ECO:0000256" key="7">
    <source>
        <dbReference type="ARBA" id="ARBA00022989"/>
    </source>
</evidence>
<sequence>MERLLVWIEHISDWLWGPPLIILLTGTGLYFTILLKGFQFRYPLYIFKQTIGSVGKKPKGEGTVTPLQALTSALSSTIGAANIVGVPAAIMFGGPRERFFGCGLLPYLPWRLSFLKVFLLFITEKKMSRVNTSGDRCIT</sequence>